<reference evidence="1" key="1">
    <citation type="submission" date="2020-03" db="EMBL/GenBank/DDBJ databases">
        <title>The deep terrestrial virosphere.</title>
        <authorList>
            <person name="Holmfeldt K."/>
            <person name="Nilsson E."/>
            <person name="Simone D."/>
            <person name="Lopez-Fernandez M."/>
            <person name="Wu X."/>
            <person name="de Brujin I."/>
            <person name="Lundin D."/>
            <person name="Andersson A."/>
            <person name="Bertilsson S."/>
            <person name="Dopson M."/>
        </authorList>
    </citation>
    <scope>NUCLEOTIDE SEQUENCE</scope>
    <source>
        <strain evidence="1">MM415A00786</strain>
        <strain evidence="2">TM448B02776</strain>
    </source>
</reference>
<sequence>MMDLGSGIALGSLCIGASAVAITAIRARTKSNGKGCYQCDEHSGVIQCLENIEKTQDRQEKWLGEISGDMKMLLRKM</sequence>
<dbReference type="AlphaFoldDB" id="A0A6M3KEQ2"/>
<proteinExistence type="predicted"/>
<dbReference type="EMBL" id="MT142404">
    <property type="protein sequence ID" value="QJA80035.1"/>
    <property type="molecule type" value="Genomic_DNA"/>
</dbReference>
<evidence type="ECO:0000313" key="2">
    <source>
        <dbReference type="EMBL" id="QJI01787.1"/>
    </source>
</evidence>
<dbReference type="EMBL" id="MT144951">
    <property type="protein sequence ID" value="QJI01787.1"/>
    <property type="molecule type" value="Genomic_DNA"/>
</dbReference>
<accession>A0A6M3KEQ2</accession>
<evidence type="ECO:0000313" key="1">
    <source>
        <dbReference type="EMBL" id="QJA80035.1"/>
    </source>
</evidence>
<name>A0A6M3KEQ2_9ZZZZ</name>
<organism evidence="1">
    <name type="scientific">viral metagenome</name>
    <dbReference type="NCBI Taxonomy" id="1070528"/>
    <lineage>
        <taxon>unclassified sequences</taxon>
        <taxon>metagenomes</taxon>
        <taxon>organismal metagenomes</taxon>
    </lineage>
</organism>
<gene>
    <name evidence="1" type="ORF">MM415A00786_0003</name>
    <name evidence="2" type="ORF">TM448B02776_0005</name>
</gene>
<protein>
    <submittedName>
        <fullName evidence="1">Uncharacterized protein</fullName>
    </submittedName>
</protein>